<feature type="active site" description="O-(5'-phospho-DNA)-tyrosine intermediate" evidence="12">
    <location>
        <position position="95"/>
    </location>
</feature>
<proteinExistence type="inferred from homology"/>
<dbReference type="SUPFAM" id="SSF56726">
    <property type="entry name" value="DNA topoisomerase IV, alpha subunit"/>
    <property type="match status" value="1"/>
</dbReference>
<sequence length="287" mass="32729">MNREVRGASVSREVRGVVPTEKQILEGTPFTFNIPSCTKYYQLYNPNLNCYVLGDNMSTIIVRQSHRGLNIMFVMDIISRLLIEGKHSTLPYVYYTDSTVFKNQRECDVIINDIACLLRCTRESLNICVSNKGDVIGNLSHTVEEDKVDCSKLSQVIPNLKGLRGLHSNVLFDIVIEKQASFFWLSEDRFFDSILCIRITVKGYPDVNTMMFAKRLGVELKFPAVGLMDSNPSGFHIFYIYKCGSETMSYDAAHLTTPHMKWLGLRLWDVGTYKIPEECSINLTTFD</sequence>
<evidence type="ECO:0000256" key="2">
    <source>
        <dbReference type="ARBA" id="ARBA00001946"/>
    </source>
</evidence>
<dbReference type="GO" id="GO:0046872">
    <property type="term" value="F:metal ion binding"/>
    <property type="evidence" value="ECO:0007669"/>
    <property type="project" value="UniProtKB-KW"/>
</dbReference>
<keyword evidence="7" id="KW-0460">Magnesium</keyword>
<keyword evidence="9 12" id="KW-0238">DNA-binding</keyword>
<dbReference type="InterPro" id="IPR036078">
    <property type="entry name" value="Spo11/TopoVI_A_sf"/>
</dbReference>
<evidence type="ECO:0000256" key="3">
    <source>
        <dbReference type="ARBA" id="ARBA00004123"/>
    </source>
</evidence>
<dbReference type="GO" id="GO:0000228">
    <property type="term" value="C:nuclear chromosome"/>
    <property type="evidence" value="ECO:0007669"/>
    <property type="project" value="TreeGrafter"/>
</dbReference>
<evidence type="ECO:0000313" key="16">
    <source>
        <dbReference type="Proteomes" id="UP000265520"/>
    </source>
</evidence>
<dbReference type="InterPro" id="IPR013049">
    <property type="entry name" value="Spo11/TopoVI_A_N"/>
</dbReference>
<dbReference type="GO" id="GO:0042138">
    <property type="term" value="P:meiotic DNA double-strand break formation"/>
    <property type="evidence" value="ECO:0007669"/>
    <property type="project" value="InterPro"/>
</dbReference>
<dbReference type="GO" id="GO:0007131">
    <property type="term" value="P:reciprocal meiotic recombination"/>
    <property type="evidence" value="ECO:0007669"/>
    <property type="project" value="TreeGrafter"/>
</dbReference>
<keyword evidence="16" id="KW-1185">Reference proteome</keyword>
<dbReference type="InterPro" id="IPR034136">
    <property type="entry name" value="TOPRIM_Topo6A/Spo11"/>
</dbReference>
<dbReference type="InterPro" id="IPR013048">
    <property type="entry name" value="Meiotic_Spo11"/>
</dbReference>
<dbReference type="Gene3D" id="3.40.1360.10">
    <property type="match status" value="1"/>
</dbReference>
<dbReference type="GO" id="GO:0003918">
    <property type="term" value="F:DNA topoisomerase type II (double strand cut, ATP-hydrolyzing) activity"/>
    <property type="evidence" value="ECO:0007669"/>
    <property type="project" value="UniProtKB-UniRule"/>
</dbReference>
<dbReference type="Pfam" id="PF04406">
    <property type="entry name" value="TP6A_N"/>
    <property type="match status" value="1"/>
</dbReference>
<dbReference type="EC" id="5.6.2.2" evidence="5"/>
<evidence type="ECO:0000259" key="13">
    <source>
        <dbReference type="Pfam" id="PF04406"/>
    </source>
</evidence>
<comment type="caution">
    <text evidence="15">The sequence shown here is derived from an EMBL/GenBank/DDBJ whole genome shotgun (WGS) entry which is preliminary data.</text>
</comment>
<dbReference type="Pfam" id="PF21180">
    <property type="entry name" value="TOP6A-Spo11_Toprim"/>
    <property type="match status" value="1"/>
</dbReference>
<keyword evidence="8 12" id="KW-0799">Topoisomerase</keyword>
<evidence type="ECO:0000256" key="8">
    <source>
        <dbReference type="ARBA" id="ARBA00023029"/>
    </source>
</evidence>
<name>A0A392M284_9FABA</name>
<protein>
    <recommendedName>
        <fullName evidence="5">DNA topoisomerase (ATP-hydrolyzing)</fullName>
        <ecNumber evidence="5">5.6.2.2</ecNumber>
    </recommendedName>
</protein>
<dbReference type="PANTHER" id="PTHR10848:SF0">
    <property type="entry name" value="MEIOTIC RECOMBINATION PROTEIN SPO11"/>
    <property type="match status" value="1"/>
</dbReference>
<comment type="subcellular location">
    <subcellularLocation>
        <location evidence="3">Nucleus</location>
    </subcellularLocation>
</comment>
<dbReference type="Proteomes" id="UP000265520">
    <property type="component" value="Unassembled WGS sequence"/>
</dbReference>
<dbReference type="GO" id="GO:0003677">
    <property type="term" value="F:DNA binding"/>
    <property type="evidence" value="ECO:0007669"/>
    <property type="project" value="UniProtKB-UniRule"/>
</dbReference>
<evidence type="ECO:0000256" key="5">
    <source>
        <dbReference type="ARBA" id="ARBA00012895"/>
    </source>
</evidence>
<comment type="similarity">
    <text evidence="4 12">Belongs to the TOP6A family.</text>
</comment>
<evidence type="ECO:0000256" key="12">
    <source>
        <dbReference type="PROSITE-ProRule" id="PRU01385"/>
    </source>
</evidence>
<keyword evidence="6" id="KW-0479">Metal-binding</keyword>
<dbReference type="InterPro" id="IPR036388">
    <property type="entry name" value="WH-like_DNA-bd_sf"/>
</dbReference>
<dbReference type="AlphaFoldDB" id="A0A392M284"/>
<evidence type="ECO:0000256" key="1">
    <source>
        <dbReference type="ARBA" id="ARBA00000185"/>
    </source>
</evidence>
<feature type="domain" description="Topoisomerase 6 subunit A/Spo11 TOPRIM" evidence="14">
    <location>
        <begin position="174"/>
        <end position="279"/>
    </location>
</feature>
<dbReference type="PROSITE" id="PS52041">
    <property type="entry name" value="TOPO_IIB"/>
    <property type="match status" value="1"/>
</dbReference>
<dbReference type="GO" id="GO:0005524">
    <property type="term" value="F:ATP binding"/>
    <property type="evidence" value="ECO:0007669"/>
    <property type="project" value="InterPro"/>
</dbReference>
<dbReference type="InterPro" id="IPR002815">
    <property type="entry name" value="Spo11/TopoVI_A"/>
</dbReference>
<dbReference type="PANTHER" id="PTHR10848">
    <property type="entry name" value="MEIOTIC RECOMBINATION PROTEIN SPO11"/>
    <property type="match status" value="1"/>
</dbReference>
<evidence type="ECO:0000256" key="6">
    <source>
        <dbReference type="ARBA" id="ARBA00022723"/>
    </source>
</evidence>
<feature type="non-terminal residue" evidence="15">
    <location>
        <position position="287"/>
    </location>
</feature>
<evidence type="ECO:0000256" key="10">
    <source>
        <dbReference type="ARBA" id="ARBA00023235"/>
    </source>
</evidence>
<dbReference type="CDD" id="cd00223">
    <property type="entry name" value="TOPRIM_TopoIIB_SPO"/>
    <property type="match status" value="1"/>
</dbReference>
<evidence type="ECO:0000256" key="9">
    <source>
        <dbReference type="ARBA" id="ARBA00023125"/>
    </source>
</evidence>
<keyword evidence="11" id="KW-0539">Nucleus</keyword>
<reference evidence="15 16" key="1">
    <citation type="journal article" date="2018" name="Front. Plant Sci.">
        <title>Red Clover (Trifolium pratense) and Zigzag Clover (T. medium) - A Picture of Genomic Similarities and Differences.</title>
        <authorList>
            <person name="Dluhosova J."/>
            <person name="Istvanek J."/>
            <person name="Nedelnik J."/>
            <person name="Repkova J."/>
        </authorList>
    </citation>
    <scope>NUCLEOTIDE SEQUENCE [LARGE SCALE GENOMIC DNA]</scope>
    <source>
        <strain evidence="16">cv. 10/8</strain>
        <tissue evidence="15">Leaf</tissue>
    </source>
</reference>
<evidence type="ECO:0000256" key="4">
    <source>
        <dbReference type="ARBA" id="ARBA00006559"/>
    </source>
</evidence>
<evidence type="ECO:0000256" key="7">
    <source>
        <dbReference type="ARBA" id="ARBA00022842"/>
    </source>
</evidence>
<dbReference type="GO" id="GO:0000706">
    <property type="term" value="P:meiotic DNA double-strand break processing"/>
    <property type="evidence" value="ECO:0007669"/>
    <property type="project" value="TreeGrafter"/>
</dbReference>
<evidence type="ECO:0000313" key="15">
    <source>
        <dbReference type="EMBL" id="MCH81432.1"/>
    </source>
</evidence>
<keyword evidence="10 12" id="KW-0413">Isomerase</keyword>
<accession>A0A392M284</accession>
<comment type="catalytic activity">
    <reaction evidence="1 12">
        <text>ATP-dependent breakage, passage and rejoining of double-stranded DNA.</text>
        <dbReference type="EC" id="5.6.2.2"/>
    </reaction>
</comment>
<evidence type="ECO:0000256" key="11">
    <source>
        <dbReference type="ARBA" id="ARBA00023242"/>
    </source>
</evidence>
<comment type="cofactor">
    <cofactor evidence="2">
        <name>Mg(2+)</name>
        <dbReference type="ChEBI" id="CHEBI:18420"/>
    </cofactor>
</comment>
<dbReference type="PRINTS" id="PR01551">
    <property type="entry name" value="SPO11HOMOLOG"/>
</dbReference>
<dbReference type="Gene3D" id="1.10.10.10">
    <property type="entry name" value="Winged helix-like DNA-binding domain superfamily/Winged helix DNA-binding domain"/>
    <property type="match status" value="1"/>
</dbReference>
<evidence type="ECO:0000259" key="14">
    <source>
        <dbReference type="Pfam" id="PF21180"/>
    </source>
</evidence>
<dbReference type="PRINTS" id="PR01550">
    <property type="entry name" value="TOP6AFAMILY"/>
</dbReference>
<gene>
    <name evidence="15" type="ORF">A2U01_0002219</name>
</gene>
<organism evidence="15 16">
    <name type="scientific">Trifolium medium</name>
    <dbReference type="NCBI Taxonomy" id="97028"/>
    <lineage>
        <taxon>Eukaryota</taxon>
        <taxon>Viridiplantae</taxon>
        <taxon>Streptophyta</taxon>
        <taxon>Embryophyta</taxon>
        <taxon>Tracheophyta</taxon>
        <taxon>Spermatophyta</taxon>
        <taxon>Magnoliopsida</taxon>
        <taxon>eudicotyledons</taxon>
        <taxon>Gunneridae</taxon>
        <taxon>Pentapetalae</taxon>
        <taxon>rosids</taxon>
        <taxon>fabids</taxon>
        <taxon>Fabales</taxon>
        <taxon>Fabaceae</taxon>
        <taxon>Papilionoideae</taxon>
        <taxon>50 kb inversion clade</taxon>
        <taxon>NPAAA clade</taxon>
        <taxon>Hologalegina</taxon>
        <taxon>IRL clade</taxon>
        <taxon>Trifolieae</taxon>
        <taxon>Trifolium</taxon>
    </lineage>
</organism>
<dbReference type="EMBL" id="LXQA010002292">
    <property type="protein sequence ID" value="MCH81432.1"/>
    <property type="molecule type" value="Genomic_DNA"/>
</dbReference>
<feature type="domain" description="Spo11/DNA topoisomerase VI subunit A N-terminal" evidence="13">
    <location>
        <begin position="71"/>
        <end position="127"/>
    </location>
</feature>